<comment type="caution">
    <text evidence="2">The sequence shown here is derived from an EMBL/GenBank/DDBJ whole genome shotgun (WGS) entry which is preliminary data.</text>
</comment>
<sequence length="319" mass="35784">PGPPGRAPEGPRQGGRARARAGRRTRTGGLCIRERGAAMGNCVRGSPHERDRPLDPEEAPSVPVEVPAKIQRNNSRRSSLGYGEVFCPDVEFFTVGSDYRMDEEKAAAAWAKNGGRELEPALSDGAVALLSCQWFVRLAEAGGILAPRQGMDPTERRLEEFGDMLFPKHWKKDWKAVTATIGQQQLDQAFLPLDDLMAEVHQSVLRVFCVSHVWLQHDHPDPHGHNLRVIGRCLKLLSKDAFNGYAGHWGVFFDLCSLHQGCRDSKDKAQPYVFEWLDSENRFAQNAVGRRPAEEELFRQALKSLGTFYRPRIHIRALL</sequence>
<evidence type="ECO:0000256" key="1">
    <source>
        <dbReference type="SAM" id="MobiDB-lite"/>
    </source>
</evidence>
<organism evidence="2 3">
    <name type="scientific">Prorocentrum cordatum</name>
    <dbReference type="NCBI Taxonomy" id="2364126"/>
    <lineage>
        <taxon>Eukaryota</taxon>
        <taxon>Sar</taxon>
        <taxon>Alveolata</taxon>
        <taxon>Dinophyceae</taxon>
        <taxon>Prorocentrales</taxon>
        <taxon>Prorocentraceae</taxon>
        <taxon>Prorocentrum</taxon>
    </lineage>
</organism>
<accession>A0ABN9U3A1</accession>
<feature type="non-terminal residue" evidence="2">
    <location>
        <position position="1"/>
    </location>
</feature>
<gene>
    <name evidence="2" type="ORF">PCOR1329_LOCUS44835</name>
</gene>
<feature type="region of interest" description="Disordered" evidence="1">
    <location>
        <begin position="41"/>
        <end position="60"/>
    </location>
</feature>
<protein>
    <submittedName>
        <fullName evidence="2">Uncharacterized protein</fullName>
    </submittedName>
</protein>
<evidence type="ECO:0000313" key="3">
    <source>
        <dbReference type="Proteomes" id="UP001189429"/>
    </source>
</evidence>
<dbReference type="Proteomes" id="UP001189429">
    <property type="component" value="Unassembled WGS sequence"/>
</dbReference>
<reference evidence="2" key="1">
    <citation type="submission" date="2023-10" db="EMBL/GenBank/DDBJ databases">
        <authorList>
            <person name="Chen Y."/>
            <person name="Shah S."/>
            <person name="Dougan E. K."/>
            <person name="Thang M."/>
            <person name="Chan C."/>
        </authorList>
    </citation>
    <scope>NUCLEOTIDE SEQUENCE [LARGE SCALE GENOMIC DNA]</scope>
</reference>
<evidence type="ECO:0000313" key="2">
    <source>
        <dbReference type="EMBL" id="CAK0853318.1"/>
    </source>
</evidence>
<proteinExistence type="predicted"/>
<feature type="compositionally biased region" description="Basic and acidic residues" evidence="1">
    <location>
        <begin position="46"/>
        <end position="55"/>
    </location>
</feature>
<feature type="compositionally biased region" description="Basic residues" evidence="1">
    <location>
        <begin position="15"/>
        <end position="26"/>
    </location>
</feature>
<keyword evidence="3" id="KW-1185">Reference proteome</keyword>
<name>A0ABN9U3A1_9DINO</name>
<feature type="region of interest" description="Disordered" evidence="1">
    <location>
        <begin position="1"/>
        <end position="28"/>
    </location>
</feature>
<dbReference type="EMBL" id="CAUYUJ010015388">
    <property type="protein sequence ID" value="CAK0853318.1"/>
    <property type="molecule type" value="Genomic_DNA"/>
</dbReference>